<organism evidence="1">
    <name type="scientific">Anguilla anguilla</name>
    <name type="common">European freshwater eel</name>
    <name type="synonym">Muraena anguilla</name>
    <dbReference type="NCBI Taxonomy" id="7936"/>
    <lineage>
        <taxon>Eukaryota</taxon>
        <taxon>Metazoa</taxon>
        <taxon>Chordata</taxon>
        <taxon>Craniata</taxon>
        <taxon>Vertebrata</taxon>
        <taxon>Euteleostomi</taxon>
        <taxon>Actinopterygii</taxon>
        <taxon>Neopterygii</taxon>
        <taxon>Teleostei</taxon>
        <taxon>Anguilliformes</taxon>
        <taxon>Anguillidae</taxon>
        <taxon>Anguilla</taxon>
    </lineage>
</organism>
<reference evidence="1" key="2">
    <citation type="journal article" date="2015" name="Fish Shellfish Immunol.">
        <title>Early steps in the European eel (Anguilla anguilla)-Vibrio vulnificus interaction in the gills: Role of the RtxA13 toxin.</title>
        <authorList>
            <person name="Callol A."/>
            <person name="Pajuelo D."/>
            <person name="Ebbesson L."/>
            <person name="Teles M."/>
            <person name="MacKenzie S."/>
            <person name="Amaro C."/>
        </authorList>
    </citation>
    <scope>NUCLEOTIDE SEQUENCE</scope>
</reference>
<evidence type="ECO:0000313" key="1">
    <source>
        <dbReference type="EMBL" id="JAH89550.1"/>
    </source>
</evidence>
<name>A0A0E9WIY6_ANGAN</name>
<dbReference type="EMBL" id="GBXM01019027">
    <property type="protein sequence ID" value="JAH89550.1"/>
    <property type="molecule type" value="Transcribed_RNA"/>
</dbReference>
<sequence>MSSWWSQSDRLTYLRQAQAADSYDFEYVPQMLHTLLLIITLSSCI</sequence>
<protein>
    <submittedName>
        <fullName evidence="1">Uncharacterized protein</fullName>
    </submittedName>
</protein>
<dbReference type="AlphaFoldDB" id="A0A0E9WIY6"/>
<accession>A0A0E9WIY6</accession>
<reference evidence="1" key="1">
    <citation type="submission" date="2014-11" db="EMBL/GenBank/DDBJ databases">
        <authorList>
            <person name="Amaro Gonzalez C."/>
        </authorList>
    </citation>
    <scope>NUCLEOTIDE SEQUENCE</scope>
</reference>
<proteinExistence type="predicted"/>